<evidence type="ECO:0000256" key="6">
    <source>
        <dbReference type="HAMAP-Rule" id="MF_01930"/>
    </source>
</evidence>
<evidence type="ECO:0000256" key="5">
    <source>
        <dbReference type="ARBA" id="ARBA00047664"/>
    </source>
</evidence>
<comment type="catalytic activity">
    <reaction evidence="5 6">
        <text>N(1)-(5-phospho-beta-D-ribosyl)glycinamide + (6R)-10-formyltetrahydrofolate = N(2)-formyl-N(1)-(5-phospho-beta-D-ribosyl)glycinamide + (6S)-5,6,7,8-tetrahydrofolate + H(+)</text>
        <dbReference type="Rhea" id="RHEA:15053"/>
        <dbReference type="ChEBI" id="CHEBI:15378"/>
        <dbReference type="ChEBI" id="CHEBI:57453"/>
        <dbReference type="ChEBI" id="CHEBI:143788"/>
        <dbReference type="ChEBI" id="CHEBI:147286"/>
        <dbReference type="ChEBI" id="CHEBI:195366"/>
        <dbReference type="EC" id="2.1.2.2"/>
    </reaction>
</comment>
<feature type="binding site" evidence="6">
    <location>
        <position position="70"/>
    </location>
    <ligand>
        <name>(6R)-10-formyltetrahydrofolate</name>
        <dbReference type="ChEBI" id="CHEBI:195366"/>
    </ligand>
</feature>
<dbReference type="PANTHER" id="PTHR43369">
    <property type="entry name" value="PHOSPHORIBOSYLGLYCINAMIDE FORMYLTRANSFERASE"/>
    <property type="match status" value="1"/>
</dbReference>
<comment type="caution">
    <text evidence="8">The sequence shown here is derived from an EMBL/GenBank/DDBJ whole genome shotgun (WGS) entry which is preliminary data.</text>
</comment>
<dbReference type="GO" id="GO:0004644">
    <property type="term" value="F:phosphoribosylglycinamide formyltransferase activity"/>
    <property type="evidence" value="ECO:0007669"/>
    <property type="project" value="UniProtKB-UniRule"/>
</dbReference>
<evidence type="ECO:0000256" key="4">
    <source>
        <dbReference type="ARBA" id="ARBA00038440"/>
    </source>
</evidence>
<dbReference type="NCBIfam" id="TIGR00639">
    <property type="entry name" value="PurN"/>
    <property type="match status" value="1"/>
</dbReference>
<accession>A0A0R1X6F5</accession>
<sequence length="192" mass="20339">MGAGCMKRLAVFASGNGTNFLALAEHFQTSTHGAEIAALVCDQPGAPVIAKAARFGIPAHVFNYRDYPTKKAAEQAILAALPPVDLVVLAGFMRIIGPTLLAAFPRRIVNLHPALLPAFPGRTGIADAYAYGVKITGVTVHYVDAGIDTGEIIAQEPVRILPGMTEPELEQAIHATEHRLLPATIEQLITKG</sequence>
<feature type="site" description="Raises pKa of active site His" evidence="6">
    <location>
        <position position="148"/>
    </location>
</feature>
<keyword evidence="3 6" id="KW-0658">Purine biosynthesis</keyword>
<dbReference type="InterPro" id="IPR004607">
    <property type="entry name" value="GART"/>
</dbReference>
<dbReference type="UniPathway" id="UPA00074">
    <property type="reaction ID" value="UER00126"/>
</dbReference>
<dbReference type="Proteomes" id="UP000050949">
    <property type="component" value="Unassembled WGS sequence"/>
</dbReference>
<reference evidence="8 9" key="1">
    <citation type="journal article" date="2015" name="Genome Announc.">
        <title>Expanding the biotechnology potential of lactobacilli through comparative genomics of 213 strains and associated genera.</title>
        <authorList>
            <person name="Sun Z."/>
            <person name="Harris H.M."/>
            <person name="McCann A."/>
            <person name="Guo C."/>
            <person name="Argimon S."/>
            <person name="Zhang W."/>
            <person name="Yang X."/>
            <person name="Jeffery I.B."/>
            <person name="Cooney J.C."/>
            <person name="Kagawa T.F."/>
            <person name="Liu W."/>
            <person name="Song Y."/>
            <person name="Salvetti E."/>
            <person name="Wrobel A."/>
            <person name="Rasinkangas P."/>
            <person name="Parkhill J."/>
            <person name="Rea M.C."/>
            <person name="O'Sullivan O."/>
            <person name="Ritari J."/>
            <person name="Douillard F.P."/>
            <person name="Paul Ross R."/>
            <person name="Yang R."/>
            <person name="Briner A.E."/>
            <person name="Felis G.E."/>
            <person name="de Vos W.M."/>
            <person name="Barrangou R."/>
            <person name="Klaenhammer T.R."/>
            <person name="Caufield P.W."/>
            <person name="Cui Y."/>
            <person name="Zhang H."/>
            <person name="O'Toole P.W."/>
        </authorList>
    </citation>
    <scope>NUCLEOTIDE SEQUENCE [LARGE SCALE GENOMIC DNA]</scope>
    <source>
        <strain evidence="8 9">DSM 16991</strain>
    </source>
</reference>
<dbReference type="HAMAP" id="MF_01930">
    <property type="entry name" value="PurN"/>
    <property type="match status" value="1"/>
</dbReference>
<feature type="domain" description="Formyl transferase N-terminal" evidence="7">
    <location>
        <begin position="7"/>
        <end position="185"/>
    </location>
</feature>
<evidence type="ECO:0000256" key="1">
    <source>
        <dbReference type="ARBA" id="ARBA00005054"/>
    </source>
</evidence>
<proteinExistence type="inferred from homology"/>
<feature type="binding site" evidence="6">
    <location>
        <begin position="17"/>
        <end position="19"/>
    </location>
    <ligand>
        <name>N(1)-(5-phospho-beta-D-ribosyl)glycinamide</name>
        <dbReference type="ChEBI" id="CHEBI:143788"/>
    </ligand>
</feature>
<dbReference type="InterPro" id="IPR002376">
    <property type="entry name" value="Formyl_transf_N"/>
</dbReference>
<protein>
    <recommendedName>
        <fullName evidence="6">Phosphoribosylglycinamide formyltransferase</fullName>
        <ecNumber evidence="6">2.1.2.2</ecNumber>
    </recommendedName>
    <alternativeName>
        <fullName evidence="6">5'-phosphoribosylglycinamide transformylase</fullName>
    </alternativeName>
    <alternativeName>
        <fullName evidence="6">GAR transformylase</fullName>
        <shortName evidence="6">GART</shortName>
    </alternativeName>
</protein>
<dbReference type="Pfam" id="PF00551">
    <property type="entry name" value="Formyl_trans_N"/>
    <property type="match status" value="1"/>
</dbReference>
<comment type="function">
    <text evidence="6">Catalyzes the transfer of a formyl group from 10-formyltetrahydrofolate to 5-phospho-ribosyl-glycinamide (GAR), producing 5-phospho-ribosyl-N-formylglycinamide (FGAR) and tetrahydrofolate.</text>
</comment>
<dbReference type="InterPro" id="IPR036477">
    <property type="entry name" value="Formyl_transf_N_sf"/>
</dbReference>
<comment type="similarity">
    <text evidence="4 6">Belongs to the GART family.</text>
</comment>
<dbReference type="InterPro" id="IPR001555">
    <property type="entry name" value="GART_AS"/>
</dbReference>
<organism evidence="8 9">
    <name type="scientific">Schleiferilactobacillus harbinensis DSM 16991</name>
    <dbReference type="NCBI Taxonomy" id="1122147"/>
    <lineage>
        <taxon>Bacteria</taxon>
        <taxon>Bacillati</taxon>
        <taxon>Bacillota</taxon>
        <taxon>Bacilli</taxon>
        <taxon>Lactobacillales</taxon>
        <taxon>Lactobacillaceae</taxon>
        <taxon>Schleiferilactobacillus</taxon>
    </lineage>
</organism>
<dbReference type="PANTHER" id="PTHR43369:SF2">
    <property type="entry name" value="PHOSPHORIBOSYLGLYCINAMIDE FORMYLTRANSFERASE"/>
    <property type="match status" value="1"/>
</dbReference>
<dbReference type="EC" id="2.1.2.2" evidence="6"/>
<feature type="binding site" evidence="6">
    <location>
        <begin position="93"/>
        <end position="96"/>
    </location>
    <ligand>
        <name>(6R)-10-formyltetrahydrofolate</name>
        <dbReference type="ChEBI" id="CHEBI:195366"/>
    </ligand>
</feature>
<dbReference type="EMBL" id="AZFW01000103">
    <property type="protein sequence ID" value="KRM25730.1"/>
    <property type="molecule type" value="Genomic_DNA"/>
</dbReference>
<comment type="pathway">
    <text evidence="1 6">Purine metabolism; IMP biosynthesis via de novo pathway; N(2)-formyl-N(1)-(5-phospho-D-ribosyl)glycinamide from N(1)-(5-phospho-D-ribosyl)glycinamide (10-formyl THF route): step 1/1.</text>
</comment>
<dbReference type="AlphaFoldDB" id="A0A0R1X6F5"/>
<evidence type="ECO:0000256" key="2">
    <source>
        <dbReference type="ARBA" id="ARBA00022679"/>
    </source>
</evidence>
<dbReference type="GO" id="GO:0005829">
    <property type="term" value="C:cytosol"/>
    <property type="evidence" value="ECO:0007669"/>
    <property type="project" value="TreeGrafter"/>
</dbReference>
<evidence type="ECO:0000256" key="3">
    <source>
        <dbReference type="ARBA" id="ARBA00022755"/>
    </source>
</evidence>
<gene>
    <name evidence="6" type="primary">purN</name>
    <name evidence="8" type="ORF">FC91_GL000646</name>
</gene>
<dbReference type="Gene3D" id="3.40.50.170">
    <property type="entry name" value="Formyl transferase, N-terminal domain"/>
    <property type="match status" value="1"/>
</dbReference>
<evidence type="ECO:0000259" key="7">
    <source>
        <dbReference type="Pfam" id="PF00551"/>
    </source>
</evidence>
<name>A0A0R1X6F5_9LACO</name>
<feature type="active site" description="Proton donor" evidence="6">
    <location>
        <position position="112"/>
    </location>
</feature>
<feature type="binding site" evidence="6">
    <location>
        <position position="110"/>
    </location>
    <ligand>
        <name>(6R)-10-formyltetrahydrofolate</name>
        <dbReference type="ChEBI" id="CHEBI:195366"/>
    </ligand>
</feature>
<dbReference type="PATRIC" id="fig|1122147.4.peg.668"/>
<dbReference type="SUPFAM" id="SSF53328">
    <property type="entry name" value="Formyltransferase"/>
    <property type="match status" value="1"/>
</dbReference>
<dbReference type="eggNOG" id="COG0299">
    <property type="taxonomic scope" value="Bacteria"/>
</dbReference>
<dbReference type="PROSITE" id="PS00373">
    <property type="entry name" value="GART"/>
    <property type="match status" value="1"/>
</dbReference>
<evidence type="ECO:0000313" key="9">
    <source>
        <dbReference type="Proteomes" id="UP000050949"/>
    </source>
</evidence>
<keyword evidence="2 6" id="KW-0808">Transferase</keyword>
<dbReference type="CDD" id="cd08645">
    <property type="entry name" value="FMT_core_GART"/>
    <property type="match status" value="1"/>
</dbReference>
<evidence type="ECO:0000313" key="8">
    <source>
        <dbReference type="EMBL" id="KRM25730.1"/>
    </source>
</evidence>
<dbReference type="GO" id="GO:0006189">
    <property type="term" value="P:'de novo' IMP biosynthetic process"/>
    <property type="evidence" value="ECO:0007669"/>
    <property type="project" value="UniProtKB-UniRule"/>
</dbReference>